<keyword evidence="2" id="KW-1185">Reference proteome</keyword>
<name>A0ABU8YK86_9CYAN</name>
<protein>
    <submittedName>
        <fullName evidence="1">Phytanoyl-CoA dioxygenase family protein</fullName>
    </submittedName>
</protein>
<proteinExistence type="predicted"/>
<accession>A0ABU8YK86</accession>
<dbReference type="GO" id="GO:0051213">
    <property type="term" value="F:dioxygenase activity"/>
    <property type="evidence" value="ECO:0007669"/>
    <property type="project" value="UniProtKB-KW"/>
</dbReference>
<evidence type="ECO:0000313" key="2">
    <source>
        <dbReference type="Proteomes" id="UP001384579"/>
    </source>
</evidence>
<sequence length="285" mass="31791">MIELTSSKINIEKLERHFYQYGWIVVQLPNPDPVYAARASLLAELRRLTGSDIITLEDYHEVIGDDKNHTELQFQLTQFFWSQKLASQVITAQLDLFKAFLGQDLNIQSKPHLRITRPGKPQDNIGYHRDTYYGCSPFELSVLVPYTDVPPESALSVLSGSHIRPESDFSLTQIENPEVSKGSVKHQLGFLYAPKLIDPSCTADMQPVPLAVGEALIFSLATVHGSVENRGLVCRWSSDIRVVNALAPLNPSLKAGYYEKLSRSVVSETAEAYNNAQLASLKGME</sequence>
<comment type="caution">
    <text evidence="1">The sequence shown here is derived from an EMBL/GenBank/DDBJ whole genome shotgun (WGS) entry which is preliminary data.</text>
</comment>
<keyword evidence="1" id="KW-0560">Oxidoreductase</keyword>
<dbReference type="SUPFAM" id="SSF51197">
    <property type="entry name" value="Clavaminate synthase-like"/>
    <property type="match status" value="1"/>
</dbReference>
<dbReference type="Pfam" id="PF05721">
    <property type="entry name" value="PhyH"/>
    <property type="match status" value="1"/>
</dbReference>
<keyword evidence="1" id="KW-0223">Dioxygenase</keyword>
<dbReference type="Proteomes" id="UP001384579">
    <property type="component" value="Unassembled WGS sequence"/>
</dbReference>
<gene>
    <name evidence="1" type="ORF">WMG39_07985</name>
</gene>
<organism evidence="1 2">
    <name type="scientific">Microcoleus anatoxicus PTRS2</name>
    <dbReference type="NCBI Taxonomy" id="2705321"/>
    <lineage>
        <taxon>Bacteria</taxon>
        <taxon>Bacillati</taxon>
        <taxon>Cyanobacteriota</taxon>
        <taxon>Cyanophyceae</taxon>
        <taxon>Oscillatoriophycideae</taxon>
        <taxon>Oscillatoriales</taxon>
        <taxon>Microcoleaceae</taxon>
        <taxon>Microcoleus</taxon>
        <taxon>Microcoleus anatoxicus</taxon>
    </lineage>
</organism>
<evidence type="ECO:0000313" key="1">
    <source>
        <dbReference type="EMBL" id="MEK0184796.1"/>
    </source>
</evidence>
<dbReference type="EMBL" id="JBBLXS010000074">
    <property type="protein sequence ID" value="MEK0184796.1"/>
    <property type="molecule type" value="Genomic_DNA"/>
</dbReference>
<dbReference type="Gene3D" id="2.60.120.620">
    <property type="entry name" value="q2cbj1_9rhob like domain"/>
    <property type="match status" value="1"/>
</dbReference>
<dbReference type="InterPro" id="IPR008775">
    <property type="entry name" value="Phytyl_CoA_dOase-like"/>
</dbReference>
<reference evidence="1 2" key="1">
    <citation type="journal article" date="2020" name="Harmful Algae">
        <title>Molecular and morphological characterization of a novel dihydroanatoxin-a producing Microcoleus species (cyanobacteria) from the Russian River, California, USA.</title>
        <authorList>
            <person name="Conklin K.Y."/>
            <person name="Stancheva R."/>
            <person name="Otten T.G."/>
            <person name="Fadness R."/>
            <person name="Boyer G.L."/>
            <person name="Read B."/>
            <person name="Zhang X."/>
            <person name="Sheath R.G."/>
        </authorList>
    </citation>
    <scope>NUCLEOTIDE SEQUENCE [LARGE SCALE GENOMIC DNA]</scope>
    <source>
        <strain evidence="1 2">PTRS2</strain>
    </source>
</reference>
<dbReference type="RefSeq" id="WP_340541346.1">
    <property type="nucleotide sequence ID" value="NZ_JBBLXS010000074.1"/>
</dbReference>